<keyword evidence="1" id="KW-0343">GTPase activation</keyword>
<dbReference type="Ensembl" id="ENSRNOT00000090907.3">
    <property type="protein sequence ID" value="ENSRNOP00000073782.2"/>
    <property type="gene ID" value="ENSRNOG00000038242.6"/>
</dbReference>
<dbReference type="InterPro" id="IPR011993">
    <property type="entry name" value="PH-like_dom_sf"/>
</dbReference>
<sequence>MGEIHRTLLCQGPVELTSGRKRNKRYLSLFDDVLVVSTNLTKKKFKIKCIIPLNYLWVVDDEELVRANKTCTCKTIFFYWATGNALATFRSEEQKVQWYTFLTSRSISEAKKGIKKTFPLHIFPEDIQTCDSSLCVTATNMDTVNDIMEKLLPMIRVHKIEDYQLWFSPGHKEAPRALQGHEYPYDIIMNNVQNNLSKSNSKIFTAFPPLPGLFMENQSWDTGGQFILKPRDSAGSQQQDAKERRRKSCMTSCFHGGCVPHHDQECSDPRDDKRGKLFGQDLSSICQDGKLPTIILDMLSRIKDKGPTTDDIFLITPNGSLCKTIKEKLDNGENVDIYQQPVHVVAWILKEFLQSIKGSLLTSKLYDQWLIVPEKVNDKEKLAAVKSLLEKLPKPNADLLRQLFRILHQIKTKSSVNNMSSFRLSLETAPCILWLPSYRNNILTNDIAKKISLVTFMIDNSPELFGEDIVAVWYETSLYHPPGLKYPCSQNTPSSNGIMEETEHGLSSCPGERTCTPDFDELPRSGAVASIPYEGILASEKGEGNESTTQPEPVQNSPTPQTKKELGNCSPNILKDVNVPAVILDMLSVIAEKGQCSDDIFRMQAEKSHWSLKEKVNTGKHVNLKEESVLTVASVVKDFIKNIEGSLLSCDLYENWLSIPDEGPLLGKIASIQNILLKMPKPNYVLLKQLICVLQKIKAASTNQLDTFDLSVRIAPHVLWNPTCKMFYGRDLSKKLSIIQFMIDNCQELFGENDNIFCEDNQKSYDINLSSDTLNTSGKATLMIETIDDHDVKTSKANTKELEMSSAVPHEGGPTAGHNGTTSKYNVPQEIILHD</sequence>
<dbReference type="PaxDb" id="10116-ENSRNOP00000046477"/>
<dbReference type="InterPro" id="IPR000159">
    <property type="entry name" value="RA_dom"/>
</dbReference>
<keyword evidence="2" id="KW-0597">Phosphoprotein</keyword>
<dbReference type="PANTHER" id="PTHR23179:SF39">
    <property type="entry name" value="GENE 1527-RELATED"/>
    <property type="match status" value="1"/>
</dbReference>
<evidence type="ECO:0007829" key="9">
    <source>
        <dbReference type="PubMed" id="22673903"/>
    </source>
</evidence>
<dbReference type="InParanoid" id="A0A0G2K6E6"/>
<evidence type="ECO:0000313" key="8">
    <source>
        <dbReference type="RGD" id="41092931"/>
    </source>
</evidence>
<dbReference type="InterPro" id="IPR008936">
    <property type="entry name" value="Rho_GTPase_activation_prot"/>
</dbReference>
<feature type="domain" description="Ras-associating" evidence="4">
    <location>
        <begin position="116"/>
        <end position="233"/>
    </location>
</feature>
<dbReference type="ExpressionAtlas" id="A0A0G2K6E6">
    <property type="expression patterns" value="baseline"/>
</dbReference>
<gene>
    <name evidence="6 8" type="primary">LOC120093152</name>
</gene>
<evidence type="ECO:0000256" key="3">
    <source>
        <dbReference type="SAM" id="MobiDB-lite"/>
    </source>
</evidence>
<dbReference type="GO" id="GO:0007165">
    <property type="term" value="P:signal transduction"/>
    <property type="evidence" value="ECO:0007669"/>
    <property type="project" value="InterPro"/>
</dbReference>
<dbReference type="Bgee" id="ENSRNOG00000038242">
    <property type="expression patterns" value="Expressed in testis"/>
</dbReference>
<reference evidence="9" key="1">
    <citation type="journal article" date="2012" name="Nat. Commun.">
        <title>Quantitative maps of protein phosphorylation sites across 14 different rat organs and tissues.</title>
        <authorList>
            <person name="Lundby A."/>
            <person name="Secher A."/>
            <person name="Lage K."/>
            <person name="Nordsborg N.B."/>
            <person name="Dmytriyev A."/>
            <person name="Lundby C."/>
            <person name="Olsen J.V."/>
        </authorList>
    </citation>
    <scope>IDENTIFICATION BY MASS SPECTROMETRY [LARGE SCALE ANALYSIS]</scope>
</reference>
<dbReference type="Gene3D" id="2.30.29.30">
    <property type="entry name" value="Pleckstrin-homology domain (PH domain)/Phosphotyrosine-binding domain (PTB)"/>
    <property type="match status" value="1"/>
</dbReference>
<protein>
    <submittedName>
        <fullName evidence="6">Rho GTPase-activating protein 20-like</fullName>
    </submittedName>
</protein>
<dbReference type="Proteomes" id="UP000002494">
    <property type="component" value="Chromosome 2"/>
</dbReference>
<feature type="compositionally biased region" description="Polar residues" evidence="3">
    <location>
        <begin position="545"/>
        <end position="561"/>
    </location>
</feature>
<dbReference type="FunFam" id="1.10.555.10:FF:000055">
    <property type="entry name" value="Similar to GTPase-activating protein testicular GAP1"/>
    <property type="match status" value="1"/>
</dbReference>
<dbReference type="SMART" id="SM00324">
    <property type="entry name" value="RhoGAP"/>
    <property type="match status" value="2"/>
</dbReference>
<dbReference type="RGD" id="41092931">
    <property type="gene designation" value="LOC120093152"/>
</dbReference>
<dbReference type="Pfam" id="PF00620">
    <property type="entry name" value="RhoGAP"/>
    <property type="match status" value="2"/>
</dbReference>
<dbReference type="PROSITE" id="PS50238">
    <property type="entry name" value="RHOGAP"/>
    <property type="match status" value="2"/>
</dbReference>
<accession>A0A0G2K6E6</accession>
<proteinExistence type="evidence at protein level"/>
<dbReference type="GO" id="GO:0035023">
    <property type="term" value="P:regulation of Rho protein signal transduction"/>
    <property type="evidence" value="ECO:0007669"/>
    <property type="project" value="InterPro"/>
</dbReference>
<dbReference type="SUPFAM" id="SSF48350">
    <property type="entry name" value="GTPase activation domain, GAP"/>
    <property type="match status" value="2"/>
</dbReference>
<dbReference type="SUPFAM" id="SSF50729">
    <property type="entry name" value="PH domain-like"/>
    <property type="match status" value="1"/>
</dbReference>
<keyword evidence="7" id="KW-1185">Reference proteome</keyword>
<feature type="domain" description="Rho-GAP" evidence="5">
    <location>
        <begin position="280"/>
        <end position="465"/>
    </location>
</feature>
<dbReference type="PROSITE" id="PS50200">
    <property type="entry name" value="RA"/>
    <property type="match status" value="1"/>
</dbReference>
<evidence type="ECO:0000313" key="6">
    <source>
        <dbReference type="Ensembl" id="ENSRNOP00000073782.2"/>
    </source>
</evidence>
<evidence type="ECO:0000313" key="7">
    <source>
        <dbReference type="Proteomes" id="UP000002494"/>
    </source>
</evidence>
<dbReference type="PANTHER" id="PTHR23179">
    <property type="entry name" value="T-CELL ACTIVATION RHO GTPASE ACTIVATING PROTEIN-RELATED"/>
    <property type="match status" value="1"/>
</dbReference>
<dbReference type="GO" id="GO:0005096">
    <property type="term" value="F:GTPase activator activity"/>
    <property type="evidence" value="ECO:0000318"/>
    <property type="project" value="GO_Central"/>
</dbReference>
<dbReference type="AGR" id="RGD:41092931"/>
<dbReference type="InterPro" id="IPR000198">
    <property type="entry name" value="RhoGAP_dom"/>
</dbReference>
<reference evidence="6" key="4">
    <citation type="submission" date="2025-09" db="UniProtKB">
        <authorList>
            <consortium name="Ensembl"/>
        </authorList>
    </citation>
    <scope>IDENTIFICATION</scope>
    <source>
        <strain evidence="6">Brown Norway</strain>
    </source>
</reference>
<dbReference type="InterPro" id="IPR047886">
    <property type="entry name" value="ARHGAP20-like_RhoGAP"/>
</dbReference>
<dbReference type="CDD" id="cd04402">
    <property type="entry name" value="RhoGAP_ARHGAP20"/>
    <property type="match status" value="2"/>
</dbReference>
<dbReference type="Pfam" id="PF00788">
    <property type="entry name" value="RA"/>
    <property type="match status" value="1"/>
</dbReference>
<feature type="region of interest" description="Disordered" evidence="3">
    <location>
        <begin position="541"/>
        <end position="568"/>
    </location>
</feature>
<dbReference type="FunFam" id="1.10.555.10:FF:000080">
    <property type="entry name" value="Similar to GTPase-activating protein testicular GAP1"/>
    <property type="match status" value="1"/>
</dbReference>
<feature type="region of interest" description="Disordered" evidence="3">
    <location>
        <begin position="798"/>
        <end position="829"/>
    </location>
</feature>
<dbReference type="VEuPathDB" id="HostDB:ENSRNOG00000038242"/>
<dbReference type="eggNOG" id="KOG4724">
    <property type="taxonomic scope" value="Eukaryota"/>
</dbReference>
<evidence type="ECO:0000259" key="5">
    <source>
        <dbReference type="PROSITE" id="PS50238"/>
    </source>
</evidence>
<dbReference type="InterPro" id="IPR029071">
    <property type="entry name" value="Ubiquitin-like_domsf"/>
</dbReference>
<dbReference type="GlyGen" id="A0A0G2K6E6">
    <property type="glycosylation" value="1 site"/>
</dbReference>
<reference evidence="6" key="3">
    <citation type="submission" date="2025-08" db="UniProtKB">
        <authorList>
            <consortium name="Ensembl"/>
        </authorList>
    </citation>
    <scope>IDENTIFICATION</scope>
    <source>
        <strain evidence="6">Brown Norway</strain>
    </source>
</reference>
<dbReference type="InterPro" id="IPR047887">
    <property type="entry name" value="ARHGAP20_PH"/>
</dbReference>
<evidence type="ECO:0000256" key="1">
    <source>
        <dbReference type="ARBA" id="ARBA00022468"/>
    </source>
</evidence>
<feature type="domain" description="Rho-GAP" evidence="5">
    <location>
        <begin position="572"/>
        <end position="750"/>
    </location>
</feature>
<organism evidence="6 7">
    <name type="scientific">Rattus norvegicus</name>
    <name type="common">Rat</name>
    <dbReference type="NCBI Taxonomy" id="10116"/>
    <lineage>
        <taxon>Eukaryota</taxon>
        <taxon>Metazoa</taxon>
        <taxon>Chordata</taxon>
        <taxon>Craniata</taxon>
        <taxon>Vertebrata</taxon>
        <taxon>Euteleostomi</taxon>
        <taxon>Mammalia</taxon>
        <taxon>Eutheria</taxon>
        <taxon>Euarchontoglires</taxon>
        <taxon>Glires</taxon>
        <taxon>Rodentia</taxon>
        <taxon>Myomorpha</taxon>
        <taxon>Muroidea</taxon>
        <taxon>Muridae</taxon>
        <taxon>Murinae</taxon>
        <taxon>Rattus</taxon>
    </lineage>
</organism>
<evidence type="ECO:0000256" key="2">
    <source>
        <dbReference type="ARBA" id="ARBA00022553"/>
    </source>
</evidence>
<dbReference type="SUPFAM" id="SSF54236">
    <property type="entry name" value="Ubiquitin-like"/>
    <property type="match status" value="1"/>
</dbReference>
<dbReference type="GeneTree" id="ENSGT00940000163685"/>
<dbReference type="Pfam" id="PF22286">
    <property type="entry name" value="RHG20_PH"/>
    <property type="match status" value="1"/>
</dbReference>
<dbReference type="AlphaFoldDB" id="A0A0G2K6E6"/>
<dbReference type="Gene3D" id="1.10.555.10">
    <property type="entry name" value="Rho GTPase activation protein"/>
    <property type="match status" value="2"/>
</dbReference>
<reference evidence="6" key="2">
    <citation type="submission" date="2024-01" db="EMBL/GenBank/DDBJ databases">
        <title>GRCr8: a new rat reference genome assembly contstructed from accurate long reads and long range scaffolding.</title>
        <authorList>
            <person name="Doris P.A."/>
            <person name="Kalbfleisch T."/>
            <person name="Li K."/>
            <person name="Howe K."/>
            <person name="Wood J."/>
        </authorList>
    </citation>
    <scope>NUCLEOTIDE SEQUENCE [LARGE SCALE GENOMIC DNA]</scope>
    <source>
        <strain evidence="6">Brown Norway</strain>
    </source>
</reference>
<name>A0A0G2K6E6_RAT</name>
<evidence type="ECO:0000259" key="4">
    <source>
        <dbReference type="PROSITE" id="PS50200"/>
    </source>
</evidence>